<reference evidence="2 3" key="1">
    <citation type="submission" date="2016-01" db="EMBL/GenBank/DDBJ databases">
        <title>Genome sequence of Oerskovia enterophila VJag, an agar and cellulose degrading bacterium.</title>
        <authorList>
            <person name="Poehlein A."/>
            <person name="Jag V."/>
            <person name="Bengelsdorf F."/>
            <person name="Duerre P."/>
            <person name="Daniel R."/>
        </authorList>
    </citation>
    <scope>NUCLEOTIDE SEQUENCE [LARGE SCALE GENOMIC DNA]</scope>
    <source>
        <strain evidence="2 3">VJag</strain>
    </source>
</reference>
<comment type="caution">
    <text evidence="2">The sequence shown here is derived from an EMBL/GenBank/DDBJ whole genome shotgun (WGS) entry which is preliminary data.</text>
</comment>
<dbReference type="Gene3D" id="2.60.40.1180">
    <property type="entry name" value="Golgi alpha-mannosidase II"/>
    <property type="match status" value="1"/>
</dbReference>
<organism evidence="2 3">
    <name type="scientific">Oerskovia enterophila</name>
    <dbReference type="NCBI Taxonomy" id="43678"/>
    <lineage>
        <taxon>Bacteria</taxon>
        <taxon>Bacillati</taxon>
        <taxon>Actinomycetota</taxon>
        <taxon>Actinomycetes</taxon>
        <taxon>Micrococcales</taxon>
        <taxon>Cellulomonadaceae</taxon>
        <taxon>Oerskovia</taxon>
    </lineage>
</organism>
<dbReference type="PATRIC" id="fig|43678.3.peg.1236"/>
<sequence>MTLRLFELPDGHDSTTTVPSETGEPTTFRTRREGRRVTVTSDDARAPWAVQVGDRVVRAEGAESVELPV</sequence>
<name>A0A161YIM7_9CELL</name>
<proteinExistence type="predicted"/>
<accession>A0A161YIM7</accession>
<evidence type="ECO:0000313" key="3">
    <source>
        <dbReference type="Proteomes" id="UP000076447"/>
    </source>
</evidence>
<evidence type="ECO:0000313" key="2">
    <source>
        <dbReference type="EMBL" id="KZM36088.1"/>
    </source>
</evidence>
<protein>
    <submittedName>
        <fullName evidence="2">Uncharacterized protein</fullName>
    </submittedName>
</protein>
<dbReference type="SUPFAM" id="SSF117125">
    <property type="entry name" value="Putative glucosidase YicI, C-terminal domain"/>
    <property type="match status" value="1"/>
</dbReference>
<evidence type="ECO:0000256" key="1">
    <source>
        <dbReference type="SAM" id="MobiDB-lite"/>
    </source>
</evidence>
<dbReference type="STRING" id="43678.OJAG_11830"/>
<dbReference type="AlphaFoldDB" id="A0A161YIM7"/>
<dbReference type="InterPro" id="IPR013780">
    <property type="entry name" value="Glyco_hydro_b"/>
</dbReference>
<dbReference type="EMBL" id="LRIE01000060">
    <property type="protein sequence ID" value="KZM36088.1"/>
    <property type="molecule type" value="Genomic_DNA"/>
</dbReference>
<dbReference type="Proteomes" id="UP000076447">
    <property type="component" value="Unassembled WGS sequence"/>
</dbReference>
<gene>
    <name evidence="2" type="ORF">OJAG_11830</name>
</gene>
<feature type="region of interest" description="Disordered" evidence="1">
    <location>
        <begin position="1"/>
        <end position="40"/>
    </location>
</feature>